<proteinExistence type="predicted"/>
<dbReference type="EMBL" id="CM056788">
    <property type="protein sequence ID" value="KAJ8730603.1"/>
    <property type="molecule type" value="Genomic_DNA"/>
</dbReference>
<gene>
    <name evidence="1" type="ORF">PYW08_002016</name>
</gene>
<dbReference type="Proteomes" id="UP001231649">
    <property type="component" value="Chromosome 12"/>
</dbReference>
<sequence length="667" mass="74708">MAAVPLVRKAIVGAALAHAAPSSLPNPTEFEEGQESQWTPASLERAGSTLKALNRMAKRPPVHIVFEDVNYVVSSHKGERKILHNISGEFRSGELTCILGPSGAGKSTLLNILAGFHSNGSNGRISVNGHTRDMRVFKKLSSYIMQDDLLQPRLTVQESMKIAASLKLGKELGNAEKELIVEEILQTLGLWDHRDTMTEKLSGGQSKRLSVALELVNNPPVIFLDEPTTGLDIVSIRQLVVLLRLLSRQGRNIVCTVHQPSASLFALFDRIYVLARGMCCYQGAPQLLVPYMAEAGLICPKTHNPADFVLESLASDMETVAPLSELCQNGKLCRRQDRMMTRGGRKPVLHSDDSIQRIFTEHVAKEQSYKVEFPTSFWTQFIILSKRMFLQNRRNMTSHWIQLIHHLVCAILLGSIFFNVGNNAAVPIVNFKFCLSCLVFFMYTHVMIPVLIFPFQVRLLRREYFNRWYSLKSYYAALTFSSFPSMVIHGIIFMFITYPMSGQVMEWDRFLLFAFCAFLICICSEGLGLAVGSAFSVTNGSIIAPAIAAPLLALSCYGMGFGPYIEGAMRALMSTSFLRFGVTGFSIALYRNRPLMDCSIDFCLYSDPKLILRDLGMEGDSYGVQVAGLLAFTFIHRLLAYLALRYYLTSEFSNKFMCYVSKFLKHR</sequence>
<protein>
    <submittedName>
        <fullName evidence="1">Uncharacterized protein</fullName>
    </submittedName>
</protein>
<organism evidence="1 2">
    <name type="scientific">Mythimna loreyi</name>
    <dbReference type="NCBI Taxonomy" id="667449"/>
    <lineage>
        <taxon>Eukaryota</taxon>
        <taxon>Metazoa</taxon>
        <taxon>Ecdysozoa</taxon>
        <taxon>Arthropoda</taxon>
        <taxon>Hexapoda</taxon>
        <taxon>Insecta</taxon>
        <taxon>Pterygota</taxon>
        <taxon>Neoptera</taxon>
        <taxon>Endopterygota</taxon>
        <taxon>Lepidoptera</taxon>
        <taxon>Glossata</taxon>
        <taxon>Ditrysia</taxon>
        <taxon>Noctuoidea</taxon>
        <taxon>Noctuidae</taxon>
        <taxon>Noctuinae</taxon>
        <taxon>Hadenini</taxon>
        <taxon>Mythimna</taxon>
    </lineage>
</organism>
<keyword evidence="2" id="KW-1185">Reference proteome</keyword>
<evidence type="ECO:0000313" key="1">
    <source>
        <dbReference type="EMBL" id="KAJ8730603.1"/>
    </source>
</evidence>
<evidence type="ECO:0000313" key="2">
    <source>
        <dbReference type="Proteomes" id="UP001231649"/>
    </source>
</evidence>
<accession>A0ACC2R0T3</accession>
<name>A0ACC2R0T3_9NEOP</name>
<comment type="caution">
    <text evidence="1">The sequence shown here is derived from an EMBL/GenBank/DDBJ whole genome shotgun (WGS) entry which is preliminary data.</text>
</comment>
<reference evidence="1" key="1">
    <citation type="submission" date="2023-03" db="EMBL/GenBank/DDBJ databases">
        <title>Chromosome-level genomes of two armyworms, Mythimna separata and Mythimna loreyi, provide insights into the biosynthesis and reception of sex pheromones.</title>
        <authorList>
            <person name="Zhao H."/>
        </authorList>
    </citation>
    <scope>NUCLEOTIDE SEQUENCE</scope>
    <source>
        <strain evidence="1">BeijingLab</strain>
    </source>
</reference>